<evidence type="ECO:0000313" key="1">
    <source>
        <dbReference type="EMBL" id="RKD16337.1"/>
    </source>
</evidence>
<gene>
    <name evidence="1" type="ORF">BCY91_05565</name>
</gene>
<comment type="caution">
    <text evidence="1">The sequence shown here is derived from an EMBL/GenBank/DDBJ whole genome shotgun (WGS) entry which is preliminary data.</text>
</comment>
<accession>A0A419S662</accession>
<reference evidence="1 2" key="1">
    <citation type="submission" date="2016-07" db="EMBL/GenBank/DDBJ databases">
        <title>Genome of Pelobium manganitolerans.</title>
        <authorList>
            <person name="Wu S."/>
            <person name="Wang G."/>
        </authorList>
    </citation>
    <scope>NUCLEOTIDE SEQUENCE [LARGE SCALE GENOMIC DNA]</scope>
    <source>
        <strain evidence="1 2">YS-25</strain>
    </source>
</reference>
<dbReference type="EMBL" id="MBTA01000023">
    <property type="protein sequence ID" value="RKD16337.1"/>
    <property type="molecule type" value="Genomic_DNA"/>
</dbReference>
<sequence>MVQYNDMLQALRDLRQRGYNMDFSLLPDCVYCASKSLRLKPEDFTVAETHRFESLDSSPDNNPVIYAISSNDGKNKGVLVDAYGTYAEEMTFEMAKRLNTDNF</sequence>
<protein>
    <submittedName>
        <fullName evidence="1">Phosphoribosylpyrophosphate synthetase</fullName>
    </submittedName>
</protein>
<dbReference type="OrthoDB" id="8418771at2"/>
<organism evidence="1 2">
    <name type="scientific">Pelobium manganitolerans</name>
    <dbReference type="NCBI Taxonomy" id="1842495"/>
    <lineage>
        <taxon>Bacteria</taxon>
        <taxon>Pseudomonadati</taxon>
        <taxon>Bacteroidota</taxon>
        <taxon>Sphingobacteriia</taxon>
        <taxon>Sphingobacteriales</taxon>
        <taxon>Sphingobacteriaceae</taxon>
        <taxon>Pelobium</taxon>
    </lineage>
</organism>
<evidence type="ECO:0000313" key="2">
    <source>
        <dbReference type="Proteomes" id="UP000283433"/>
    </source>
</evidence>
<name>A0A419S662_9SPHI</name>
<dbReference type="Proteomes" id="UP000283433">
    <property type="component" value="Unassembled WGS sequence"/>
</dbReference>
<proteinExistence type="predicted"/>
<keyword evidence="2" id="KW-1185">Reference proteome</keyword>
<dbReference type="AlphaFoldDB" id="A0A419S662"/>